<dbReference type="EMBL" id="ML122278">
    <property type="protein sequence ID" value="RPD57910.1"/>
    <property type="molecule type" value="Genomic_DNA"/>
</dbReference>
<proteinExistence type="predicted"/>
<dbReference type="Proteomes" id="UP000313359">
    <property type="component" value="Unassembled WGS sequence"/>
</dbReference>
<evidence type="ECO:0000256" key="1">
    <source>
        <dbReference type="SAM" id="MobiDB-lite"/>
    </source>
</evidence>
<organism evidence="2 3">
    <name type="scientific">Lentinus tigrinus ALCF2SS1-6</name>
    <dbReference type="NCBI Taxonomy" id="1328759"/>
    <lineage>
        <taxon>Eukaryota</taxon>
        <taxon>Fungi</taxon>
        <taxon>Dikarya</taxon>
        <taxon>Basidiomycota</taxon>
        <taxon>Agaricomycotina</taxon>
        <taxon>Agaricomycetes</taxon>
        <taxon>Polyporales</taxon>
        <taxon>Polyporaceae</taxon>
        <taxon>Lentinus</taxon>
    </lineage>
</organism>
<accession>A0A5C2S324</accession>
<dbReference type="AlphaFoldDB" id="A0A5C2S324"/>
<reference evidence="2" key="1">
    <citation type="journal article" date="2018" name="Genome Biol. Evol.">
        <title>Genomics and development of Lentinus tigrinus, a white-rot wood-decaying mushroom with dimorphic fruiting bodies.</title>
        <authorList>
            <person name="Wu B."/>
            <person name="Xu Z."/>
            <person name="Knudson A."/>
            <person name="Carlson A."/>
            <person name="Chen N."/>
            <person name="Kovaka S."/>
            <person name="LaButti K."/>
            <person name="Lipzen A."/>
            <person name="Pennachio C."/>
            <person name="Riley R."/>
            <person name="Schakwitz W."/>
            <person name="Umezawa K."/>
            <person name="Ohm R.A."/>
            <person name="Grigoriev I.V."/>
            <person name="Nagy L.G."/>
            <person name="Gibbons J."/>
            <person name="Hibbett D."/>
        </authorList>
    </citation>
    <scope>NUCLEOTIDE SEQUENCE [LARGE SCALE GENOMIC DNA]</scope>
    <source>
        <strain evidence="2">ALCF2SS1-6</strain>
    </source>
</reference>
<name>A0A5C2S324_9APHY</name>
<evidence type="ECO:0000313" key="2">
    <source>
        <dbReference type="EMBL" id="RPD57910.1"/>
    </source>
</evidence>
<protein>
    <submittedName>
        <fullName evidence="2">Uncharacterized protein</fullName>
    </submittedName>
</protein>
<dbReference type="STRING" id="1328759.A0A5C2S324"/>
<gene>
    <name evidence="2" type="ORF">L227DRAFT_200854</name>
</gene>
<feature type="compositionally biased region" description="Polar residues" evidence="1">
    <location>
        <begin position="199"/>
        <end position="215"/>
    </location>
</feature>
<keyword evidence="3" id="KW-1185">Reference proteome</keyword>
<evidence type="ECO:0000313" key="3">
    <source>
        <dbReference type="Proteomes" id="UP000313359"/>
    </source>
</evidence>
<feature type="region of interest" description="Disordered" evidence="1">
    <location>
        <begin position="199"/>
        <end position="230"/>
    </location>
</feature>
<sequence length="364" mass="40137">MGPYSQLKLPFPRPDRFAVIQMDPVEMVQQLNLDDEEAILEAYSLNTKKYLVYLELDLPGPKSPWCRFTVLPVATPLRPDEPSHGIASDMVMPIAPNTRYAKGRTPITANTPFPFDNCFFWIESRMTVRVKIRPEGYDESNAVALSSRKWFALTKAWMVDLERIDAFRDKYETALPPTEASVVSRDTSSHSSLNALLTAPSSGTPSGISVNSGTAAGQHPRPMSVGVSDADPNSCTPDVVASVQALFSLNMFGWEPDSTFKFLPLVNVWFELDSHLTSETIPDPCELKQEEAAIHSIITKALERKAAAVLAAPAPPLSAHTHSEDQEHPISFLPEDTNDIAEQPEDLGAHAPMDIDPEQTLVEL</sequence>
<dbReference type="OrthoDB" id="2753716at2759"/>